<dbReference type="RefSeq" id="XP_013379724.1">
    <property type="nucleotide sequence ID" value="XM_013524270.2"/>
</dbReference>
<keyword evidence="3" id="KW-1185">Reference proteome</keyword>
<dbReference type="OrthoDB" id="6076830at2759"/>
<evidence type="ECO:0000313" key="4">
    <source>
        <dbReference type="RefSeq" id="XP_013379724.1"/>
    </source>
</evidence>
<evidence type="ECO:0000256" key="2">
    <source>
        <dbReference type="SAM" id="MobiDB-lite"/>
    </source>
</evidence>
<evidence type="ECO:0000256" key="1">
    <source>
        <dbReference type="SAM" id="Coils"/>
    </source>
</evidence>
<dbReference type="GeneID" id="106151163"/>
<organism evidence="3 4">
    <name type="scientific">Lingula anatina</name>
    <name type="common">Brachiopod</name>
    <name type="synonym">Lingula unguis</name>
    <dbReference type="NCBI Taxonomy" id="7574"/>
    <lineage>
        <taxon>Eukaryota</taxon>
        <taxon>Metazoa</taxon>
        <taxon>Spiralia</taxon>
        <taxon>Lophotrochozoa</taxon>
        <taxon>Brachiopoda</taxon>
        <taxon>Linguliformea</taxon>
        <taxon>Lingulata</taxon>
        <taxon>Lingulida</taxon>
        <taxon>Linguloidea</taxon>
        <taxon>Lingulidae</taxon>
        <taxon>Lingula</taxon>
    </lineage>
</organism>
<dbReference type="AlphaFoldDB" id="A0A1S3H3K9"/>
<feature type="region of interest" description="Disordered" evidence="2">
    <location>
        <begin position="1"/>
        <end position="27"/>
    </location>
</feature>
<reference evidence="4" key="1">
    <citation type="submission" date="2025-08" db="UniProtKB">
        <authorList>
            <consortium name="RefSeq"/>
        </authorList>
    </citation>
    <scope>IDENTIFICATION</scope>
    <source>
        <tissue evidence="4">Gonads</tissue>
    </source>
</reference>
<keyword evidence="1" id="KW-0175">Coiled coil</keyword>
<sequence>MTTSTSVMRRKRQQDLLPPLSPTMLPPPTQRYRHANAPLSLDGVKRKATAILDEVKRETLAFKRQWFVGIDDDKKDKWLEYIEDIVCRVRSDKNSTVTLQSFVYLVDNMNQDKYDHLLQKPENEELRMLNQKHNELREFRSIMQGKLKTAIIDNLVKFCISFAEEADEFDSYPVREYEDTTIEIKHQIDENFERLEVLEKEMADISTSIQRFVDELDKIMILVDDMANTFLALSKIGKQWIVLDDGYDKRVLCHIKLLEQHRLDTQNQIKLERQNNALSRLAIKRKQFETGKVEDVLHQQEGALEKLHLQRCNAIGKKRVLQTKLEEKEDCLGELNFRFMKSESTTPLAIKKHAEETALLKAEIEALRAEILQGNRQIQQLKRNEVHLDCVTDDIKIFLKHEHKAECQLSKSIGHQKSDIKYMTSCLARVSSELRALKRIKAFREDPETVKKIFHGSIRPRTAGPLSNKLRAQIAARIRQDLDRVFSGVPRTSRLHNRPDYKQEEIRVFDIGEMRGDARDKAILDQCVNMWRDMNRTPDIKQIVSTWKHNKSRKQHTSARK</sequence>
<dbReference type="InParanoid" id="A0A1S3H3K9"/>
<proteinExistence type="predicted"/>
<evidence type="ECO:0000313" key="3">
    <source>
        <dbReference type="Proteomes" id="UP000085678"/>
    </source>
</evidence>
<feature type="coiled-coil region" evidence="1">
    <location>
        <begin position="350"/>
        <end position="384"/>
    </location>
</feature>
<dbReference type="KEGG" id="lak:106151163"/>
<dbReference type="Proteomes" id="UP000085678">
    <property type="component" value="Unplaced"/>
</dbReference>
<protein>
    <submittedName>
        <fullName evidence="4">Uncharacterized protein LOC106151163</fullName>
    </submittedName>
</protein>
<name>A0A1S3H3K9_LINAN</name>
<gene>
    <name evidence="4" type="primary">LOC106151163</name>
</gene>
<accession>A0A1S3H3K9</accession>